<dbReference type="GO" id="GO:0008270">
    <property type="term" value="F:zinc ion binding"/>
    <property type="evidence" value="ECO:0007669"/>
    <property type="project" value="TreeGrafter"/>
</dbReference>
<dbReference type="PANTHER" id="PTHR36928:SF1">
    <property type="entry name" value="PHOSPHATASE YCDX-RELATED"/>
    <property type="match status" value="1"/>
</dbReference>
<feature type="domain" description="DNA-directed DNA polymerase X" evidence="2">
    <location>
        <begin position="1"/>
        <end position="290"/>
    </location>
</feature>
<dbReference type="InterPro" id="IPR027421">
    <property type="entry name" value="DNA_pol_lamdba_lyase_dom_sf"/>
</dbReference>
<name>A0A1M4U1G9_9BACT</name>
<dbReference type="CDD" id="cd07436">
    <property type="entry name" value="PHP_PolX"/>
    <property type="match status" value="1"/>
</dbReference>
<dbReference type="STRING" id="1121884.SAMN02745131_00490"/>
<dbReference type="InterPro" id="IPR003141">
    <property type="entry name" value="Pol/His_phosphatase_N"/>
</dbReference>
<dbReference type="SUPFAM" id="SSF47802">
    <property type="entry name" value="DNA polymerase beta, N-terminal domain-like"/>
    <property type="match status" value="1"/>
</dbReference>
<evidence type="ECO:0000313" key="3">
    <source>
        <dbReference type="EMBL" id="SHE50515.1"/>
    </source>
</evidence>
<dbReference type="InterPro" id="IPR047967">
    <property type="entry name" value="PolX_PHP"/>
</dbReference>
<sequence>MDNYFIADQLSLLSKLMDIHGENAFKSKSYSSAAFTLEKLPQQVAELSKEKIFSIRGIGESVGNKIVEVLESGELVQLKEYIARTPAGVLEMMNIKGLGPKKIHTLWKEMDIDSIEELKKACEEDRISEKKGFGQKTQLNILRSIEFQEQSSGKYLYAKVEAFAEALTAKLKDKFAGKLLEITGAFRRQLEIIESLDWVTTIPGKDLKNFLINEHIELVSDRDNMLILNADNTLLIRFFITEEKEFYKKLFETTGSIEFLEAWKPIKDAATEDEIFTNAGVNYIPPFLRETAGIIEKAKDQRFDGLVQTNEIKGLIHSHSNWSDGAYTIEEMAKELIDLGFEYLVISDHSKAAYYANGLSEQKIKEQHKYIDELNKKFAPFKIFKSIECDILTDGSLDYSNEVLSTFDLVITSVHSNLDMDEEKAMKRLLGAITNPYTTIMGHMTGRLLLRRKGYPVDHKTIIDACVENHVAIEINANPNRLDIDWRWIEYALEKGLMLSINPDAHTTEEFHNIKYGVFMGQKGGLTSHSNLSSFSLVEFEAYLAKMRKVKGLN</sequence>
<dbReference type="SMART" id="SM00481">
    <property type="entry name" value="POLIIIAc"/>
    <property type="match status" value="1"/>
</dbReference>
<dbReference type="InterPro" id="IPR004013">
    <property type="entry name" value="PHP_dom"/>
</dbReference>
<dbReference type="Gene3D" id="3.20.20.140">
    <property type="entry name" value="Metal-dependent hydrolases"/>
    <property type="match status" value="1"/>
</dbReference>
<evidence type="ECO:0000313" key="4">
    <source>
        <dbReference type="Proteomes" id="UP000184048"/>
    </source>
</evidence>
<reference evidence="3 4" key="1">
    <citation type="submission" date="2016-11" db="EMBL/GenBank/DDBJ databases">
        <authorList>
            <person name="Jaros S."/>
            <person name="Januszkiewicz K."/>
            <person name="Wedrychowicz H."/>
        </authorList>
    </citation>
    <scope>NUCLEOTIDE SEQUENCE [LARGE SCALE GENOMIC DNA]</scope>
    <source>
        <strain evidence="3 4">DSM 18119</strain>
    </source>
</reference>
<dbReference type="InterPro" id="IPR050243">
    <property type="entry name" value="PHP_phosphatase"/>
</dbReference>
<dbReference type="AlphaFoldDB" id="A0A1M4U1G9"/>
<dbReference type="GO" id="GO:0003677">
    <property type="term" value="F:DNA binding"/>
    <property type="evidence" value="ECO:0007669"/>
    <property type="project" value="InterPro"/>
</dbReference>
<dbReference type="GO" id="GO:0042578">
    <property type="term" value="F:phosphoric ester hydrolase activity"/>
    <property type="evidence" value="ECO:0007669"/>
    <property type="project" value="TreeGrafter"/>
</dbReference>
<dbReference type="PANTHER" id="PTHR36928">
    <property type="entry name" value="PHOSPHATASE YCDX-RELATED"/>
    <property type="match status" value="1"/>
</dbReference>
<dbReference type="OrthoDB" id="9808747at2"/>
<dbReference type="SUPFAM" id="SSF158702">
    <property type="entry name" value="Sec63 N-terminal domain-like"/>
    <property type="match status" value="1"/>
</dbReference>
<dbReference type="Gene3D" id="1.10.150.20">
    <property type="entry name" value="5' to 3' exonuclease, C-terminal subdomain"/>
    <property type="match status" value="1"/>
</dbReference>
<gene>
    <name evidence="3" type="ORF">SAMN02745131_00490</name>
</gene>
<feature type="domain" description="Polymerase/histidinol phosphatase N-terminal" evidence="1">
    <location>
        <begin position="314"/>
        <end position="393"/>
    </location>
</feature>
<dbReference type="Pfam" id="PF02811">
    <property type="entry name" value="PHP"/>
    <property type="match status" value="1"/>
</dbReference>
<dbReference type="RefSeq" id="WP_072833664.1">
    <property type="nucleotide sequence ID" value="NZ_FQUU01000002.1"/>
</dbReference>
<evidence type="ECO:0000259" key="2">
    <source>
        <dbReference type="SMART" id="SM00483"/>
    </source>
</evidence>
<dbReference type="InterPro" id="IPR043519">
    <property type="entry name" value="NT_sf"/>
</dbReference>
<dbReference type="Pfam" id="PF14716">
    <property type="entry name" value="HHH_8"/>
    <property type="match status" value="1"/>
</dbReference>
<keyword evidence="4" id="KW-1185">Reference proteome</keyword>
<dbReference type="SUPFAM" id="SSF81301">
    <property type="entry name" value="Nucleotidyltransferase"/>
    <property type="match status" value="1"/>
</dbReference>
<dbReference type="InterPro" id="IPR010996">
    <property type="entry name" value="HHH_MUS81"/>
</dbReference>
<proteinExistence type="predicted"/>
<dbReference type="Gene3D" id="1.10.150.110">
    <property type="entry name" value="DNA polymerase beta, N-terminal domain-like"/>
    <property type="match status" value="1"/>
</dbReference>
<protein>
    <submittedName>
        <fullName evidence="3">DNA polymerase (Family 10)</fullName>
    </submittedName>
</protein>
<evidence type="ECO:0000259" key="1">
    <source>
        <dbReference type="SMART" id="SM00481"/>
    </source>
</evidence>
<dbReference type="FunFam" id="3.20.20.140:FF:000047">
    <property type="entry name" value="PHP domain-containing protein"/>
    <property type="match status" value="1"/>
</dbReference>
<dbReference type="Pfam" id="PF14520">
    <property type="entry name" value="HHH_5"/>
    <property type="match status" value="1"/>
</dbReference>
<dbReference type="GO" id="GO:0005829">
    <property type="term" value="C:cytosol"/>
    <property type="evidence" value="ECO:0007669"/>
    <property type="project" value="TreeGrafter"/>
</dbReference>
<dbReference type="InterPro" id="IPR016195">
    <property type="entry name" value="Pol/histidinol_Pase-like"/>
</dbReference>
<dbReference type="SUPFAM" id="SSF89550">
    <property type="entry name" value="PHP domain-like"/>
    <property type="match status" value="1"/>
</dbReference>
<dbReference type="InterPro" id="IPR022311">
    <property type="entry name" value="PolX-like"/>
</dbReference>
<dbReference type="EMBL" id="FQUU01000002">
    <property type="protein sequence ID" value="SHE50515.1"/>
    <property type="molecule type" value="Genomic_DNA"/>
</dbReference>
<dbReference type="PIRSF" id="PIRSF005047">
    <property type="entry name" value="UCP005047_YshC"/>
    <property type="match status" value="1"/>
</dbReference>
<dbReference type="Proteomes" id="UP000184048">
    <property type="component" value="Unassembled WGS sequence"/>
</dbReference>
<accession>A0A1M4U1G9</accession>
<dbReference type="GO" id="GO:0003887">
    <property type="term" value="F:DNA-directed DNA polymerase activity"/>
    <property type="evidence" value="ECO:0007669"/>
    <property type="project" value="InterPro"/>
</dbReference>
<dbReference type="InterPro" id="IPR002054">
    <property type="entry name" value="DNA-dir_DNA_pol_X"/>
</dbReference>
<dbReference type="SMART" id="SM00483">
    <property type="entry name" value="POLXc"/>
    <property type="match status" value="1"/>
</dbReference>
<organism evidence="3 4">
    <name type="scientific">Flavisolibacter ginsengisoli DSM 18119</name>
    <dbReference type="NCBI Taxonomy" id="1121884"/>
    <lineage>
        <taxon>Bacteria</taxon>
        <taxon>Pseudomonadati</taxon>
        <taxon>Bacteroidota</taxon>
        <taxon>Chitinophagia</taxon>
        <taxon>Chitinophagales</taxon>
        <taxon>Chitinophagaceae</taxon>
        <taxon>Flavisolibacter</taxon>
    </lineage>
</organism>